<dbReference type="InterPro" id="IPR051712">
    <property type="entry name" value="ARTD-AVP"/>
</dbReference>
<dbReference type="OrthoDB" id="6133115at2759"/>
<dbReference type="KEGG" id="ncc:104957396"/>
<gene>
    <name evidence="9" type="primary">LOC104957396</name>
</gene>
<evidence type="ECO:0000256" key="5">
    <source>
        <dbReference type="ARBA" id="ARBA00022833"/>
    </source>
</evidence>
<organism evidence="8 9">
    <name type="scientific">Notothenia coriiceps</name>
    <name type="common">black rockcod</name>
    <dbReference type="NCBI Taxonomy" id="8208"/>
    <lineage>
        <taxon>Eukaryota</taxon>
        <taxon>Metazoa</taxon>
        <taxon>Chordata</taxon>
        <taxon>Craniata</taxon>
        <taxon>Vertebrata</taxon>
        <taxon>Euteleostomi</taxon>
        <taxon>Actinopterygii</taxon>
        <taxon>Neopterygii</taxon>
        <taxon>Teleostei</taxon>
        <taxon>Neoteleostei</taxon>
        <taxon>Acanthomorphata</taxon>
        <taxon>Eupercaria</taxon>
        <taxon>Perciformes</taxon>
        <taxon>Notothenioidei</taxon>
        <taxon>Nototheniidae</taxon>
        <taxon>Notothenia</taxon>
    </lineage>
</organism>
<keyword evidence="5 6" id="KW-0862">Zinc</keyword>
<proteinExistence type="predicted"/>
<feature type="zinc finger region" description="C3H1-type" evidence="6">
    <location>
        <begin position="77"/>
        <end position="103"/>
    </location>
</feature>
<evidence type="ECO:0000313" key="8">
    <source>
        <dbReference type="Proteomes" id="UP000504611"/>
    </source>
</evidence>
<accession>A0A6I9PB85</accession>
<evidence type="ECO:0000256" key="1">
    <source>
        <dbReference type="ARBA" id="ARBA00022553"/>
    </source>
</evidence>
<dbReference type="PANTHER" id="PTHR45740">
    <property type="entry name" value="POLY [ADP-RIBOSE] POLYMERASE"/>
    <property type="match status" value="1"/>
</dbReference>
<name>A0A6I9PB85_9TELE</name>
<dbReference type="InterPro" id="IPR000571">
    <property type="entry name" value="Znf_CCCH"/>
</dbReference>
<evidence type="ECO:0000256" key="2">
    <source>
        <dbReference type="ARBA" id="ARBA00022723"/>
    </source>
</evidence>
<dbReference type="GO" id="GO:0003950">
    <property type="term" value="F:NAD+ poly-ADP-ribosyltransferase activity"/>
    <property type="evidence" value="ECO:0007669"/>
    <property type="project" value="TreeGrafter"/>
</dbReference>
<dbReference type="InterPro" id="IPR057602">
    <property type="entry name" value="Zfn-CCCH_PARP12"/>
</dbReference>
<protein>
    <submittedName>
        <fullName evidence="9">Poly [ADP-ribose] polymerase 12</fullName>
    </submittedName>
</protein>
<dbReference type="Proteomes" id="UP000504611">
    <property type="component" value="Unplaced"/>
</dbReference>
<dbReference type="RefSeq" id="XP_010783326.1">
    <property type="nucleotide sequence ID" value="XM_010785024.1"/>
</dbReference>
<evidence type="ECO:0000259" key="7">
    <source>
        <dbReference type="PROSITE" id="PS50103"/>
    </source>
</evidence>
<keyword evidence="8" id="KW-1185">Reference proteome</keyword>
<sequence length="180" mass="19652">MELELEILKFICANQGSVNTEELLCNLGSGDATADIISNREKFAFVCPFGQPKVVARTCLRLCLSKDCPGTCTGLHLCKKFLLTGSCQFTRTRTGCRFSHCLDSFHNAAKLTEHGLESLSRSELCTLLLQSDTRLLPQVRPEVEWPSGVLANHRTAGCQRAANGTLTAGTAPFCFLNVII</sequence>
<dbReference type="GO" id="GO:0005634">
    <property type="term" value="C:nucleus"/>
    <property type="evidence" value="ECO:0007669"/>
    <property type="project" value="TreeGrafter"/>
</dbReference>
<keyword evidence="1" id="KW-0597">Phosphoprotein</keyword>
<reference evidence="9" key="1">
    <citation type="submission" date="2025-08" db="UniProtKB">
        <authorList>
            <consortium name="RefSeq"/>
        </authorList>
    </citation>
    <scope>IDENTIFICATION</scope>
    <source>
        <tissue evidence="9">Muscle</tissue>
    </source>
</reference>
<dbReference type="GO" id="GO:1990404">
    <property type="term" value="F:NAD+-protein mono-ADP-ribosyltransferase activity"/>
    <property type="evidence" value="ECO:0007669"/>
    <property type="project" value="TreeGrafter"/>
</dbReference>
<evidence type="ECO:0000256" key="4">
    <source>
        <dbReference type="ARBA" id="ARBA00022771"/>
    </source>
</evidence>
<evidence type="ECO:0000256" key="3">
    <source>
        <dbReference type="ARBA" id="ARBA00022737"/>
    </source>
</evidence>
<keyword evidence="4 6" id="KW-0863">Zinc-finger</keyword>
<keyword evidence="3" id="KW-0677">Repeat</keyword>
<dbReference type="Pfam" id="PF25261">
    <property type="entry name" value="zf-CCCH_PARP12"/>
    <property type="match status" value="1"/>
</dbReference>
<keyword evidence="2 6" id="KW-0479">Metal-binding</keyword>
<dbReference type="PROSITE" id="PS50103">
    <property type="entry name" value="ZF_C3H1"/>
    <property type="match status" value="1"/>
</dbReference>
<evidence type="ECO:0000313" key="9">
    <source>
        <dbReference type="RefSeq" id="XP_010783326.1"/>
    </source>
</evidence>
<feature type="domain" description="C3H1-type" evidence="7">
    <location>
        <begin position="77"/>
        <end position="103"/>
    </location>
</feature>
<evidence type="ECO:0000256" key="6">
    <source>
        <dbReference type="PROSITE-ProRule" id="PRU00723"/>
    </source>
</evidence>
<dbReference type="AlphaFoldDB" id="A0A6I9PB85"/>
<dbReference type="PANTHER" id="PTHR45740:SF15">
    <property type="entry name" value="ZINC FINGER CCCH TYPE DOMAIN CONTAINING 1-LIKE"/>
    <property type="match status" value="1"/>
</dbReference>
<dbReference type="GeneID" id="104957396"/>
<dbReference type="GO" id="GO:0008270">
    <property type="term" value="F:zinc ion binding"/>
    <property type="evidence" value="ECO:0007669"/>
    <property type="project" value="UniProtKB-KW"/>
</dbReference>